<evidence type="ECO:0000256" key="1">
    <source>
        <dbReference type="SAM" id="MobiDB-lite"/>
    </source>
</evidence>
<evidence type="ECO:0000313" key="2">
    <source>
        <dbReference type="EnsemblPlants" id="AET6Gv20346600.3"/>
    </source>
</evidence>
<evidence type="ECO:0000313" key="3">
    <source>
        <dbReference type="Proteomes" id="UP000015105"/>
    </source>
</evidence>
<protein>
    <submittedName>
        <fullName evidence="2">Uncharacterized protein</fullName>
    </submittedName>
</protein>
<reference evidence="2" key="5">
    <citation type="journal article" date="2021" name="G3 (Bethesda)">
        <title>Aegilops tauschii genome assembly Aet v5.0 features greater sequence contiguity and improved annotation.</title>
        <authorList>
            <person name="Wang L."/>
            <person name="Zhu T."/>
            <person name="Rodriguez J.C."/>
            <person name="Deal K.R."/>
            <person name="Dubcovsky J."/>
            <person name="McGuire P.E."/>
            <person name="Lux T."/>
            <person name="Spannagl M."/>
            <person name="Mayer K.F.X."/>
            <person name="Baldrich P."/>
            <person name="Meyers B.C."/>
            <person name="Huo N."/>
            <person name="Gu Y.Q."/>
            <person name="Zhou H."/>
            <person name="Devos K.M."/>
            <person name="Bennetzen J.L."/>
            <person name="Unver T."/>
            <person name="Budak H."/>
            <person name="Gulick P.J."/>
            <person name="Galiba G."/>
            <person name="Kalapos B."/>
            <person name="Nelson D.R."/>
            <person name="Li P."/>
            <person name="You F.M."/>
            <person name="Luo M.C."/>
            <person name="Dvorak J."/>
        </authorList>
    </citation>
    <scope>NUCLEOTIDE SEQUENCE [LARGE SCALE GENOMIC DNA]</scope>
    <source>
        <strain evidence="2">cv. AL8/78</strain>
    </source>
</reference>
<reference evidence="3" key="2">
    <citation type="journal article" date="2017" name="Nat. Plants">
        <title>The Aegilops tauschii genome reveals multiple impacts of transposons.</title>
        <authorList>
            <person name="Zhao G."/>
            <person name="Zou C."/>
            <person name="Li K."/>
            <person name="Wang K."/>
            <person name="Li T."/>
            <person name="Gao L."/>
            <person name="Zhang X."/>
            <person name="Wang H."/>
            <person name="Yang Z."/>
            <person name="Liu X."/>
            <person name="Jiang W."/>
            <person name="Mao L."/>
            <person name="Kong X."/>
            <person name="Jiao Y."/>
            <person name="Jia J."/>
        </authorList>
    </citation>
    <scope>NUCLEOTIDE SEQUENCE [LARGE SCALE GENOMIC DNA]</scope>
    <source>
        <strain evidence="3">cv. AL8/78</strain>
    </source>
</reference>
<reference evidence="3" key="1">
    <citation type="journal article" date="2014" name="Science">
        <title>Ancient hybridizations among the ancestral genomes of bread wheat.</title>
        <authorList>
            <consortium name="International Wheat Genome Sequencing Consortium,"/>
            <person name="Marcussen T."/>
            <person name="Sandve S.R."/>
            <person name="Heier L."/>
            <person name="Spannagl M."/>
            <person name="Pfeifer M."/>
            <person name="Jakobsen K.S."/>
            <person name="Wulff B.B."/>
            <person name="Steuernagel B."/>
            <person name="Mayer K.F."/>
            <person name="Olsen O.A."/>
        </authorList>
    </citation>
    <scope>NUCLEOTIDE SEQUENCE [LARGE SCALE GENOMIC DNA]</scope>
    <source>
        <strain evidence="3">cv. AL8/78</strain>
    </source>
</reference>
<proteinExistence type="predicted"/>
<feature type="region of interest" description="Disordered" evidence="1">
    <location>
        <begin position="1"/>
        <end position="22"/>
    </location>
</feature>
<accession>A0A453NEQ0</accession>
<dbReference type="Gramene" id="AET6Gv20346600.3">
    <property type="protein sequence ID" value="AET6Gv20346600.3"/>
    <property type="gene ID" value="AET6Gv20346600"/>
</dbReference>
<organism evidence="2 3">
    <name type="scientific">Aegilops tauschii subsp. strangulata</name>
    <name type="common">Goatgrass</name>
    <dbReference type="NCBI Taxonomy" id="200361"/>
    <lineage>
        <taxon>Eukaryota</taxon>
        <taxon>Viridiplantae</taxon>
        <taxon>Streptophyta</taxon>
        <taxon>Embryophyta</taxon>
        <taxon>Tracheophyta</taxon>
        <taxon>Spermatophyta</taxon>
        <taxon>Magnoliopsida</taxon>
        <taxon>Liliopsida</taxon>
        <taxon>Poales</taxon>
        <taxon>Poaceae</taxon>
        <taxon>BOP clade</taxon>
        <taxon>Pooideae</taxon>
        <taxon>Triticodae</taxon>
        <taxon>Triticeae</taxon>
        <taxon>Triticinae</taxon>
        <taxon>Aegilops</taxon>
    </lineage>
</organism>
<reference evidence="2" key="4">
    <citation type="submission" date="2019-03" db="UniProtKB">
        <authorList>
            <consortium name="EnsemblPlants"/>
        </authorList>
    </citation>
    <scope>IDENTIFICATION</scope>
</reference>
<reference evidence="2" key="3">
    <citation type="journal article" date="2017" name="Nature">
        <title>Genome sequence of the progenitor of the wheat D genome Aegilops tauschii.</title>
        <authorList>
            <person name="Luo M.C."/>
            <person name="Gu Y.Q."/>
            <person name="Puiu D."/>
            <person name="Wang H."/>
            <person name="Twardziok S.O."/>
            <person name="Deal K.R."/>
            <person name="Huo N."/>
            <person name="Zhu T."/>
            <person name="Wang L."/>
            <person name="Wang Y."/>
            <person name="McGuire P.E."/>
            <person name="Liu S."/>
            <person name="Long H."/>
            <person name="Ramasamy R.K."/>
            <person name="Rodriguez J.C."/>
            <person name="Van S.L."/>
            <person name="Yuan L."/>
            <person name="Wang Z."/>
            <person name="Xia Z."/>
            <person name="Xiao L."/>
            <person name="Anderson O.D."/>
            <person name="Ouyang S."/>
            <person name="Liang Y."/>
            <person name="Zimin A.V."/>
            <person name="Pertea G."/>
            <person name="Qi P."/>
            <person name="Bennetzen J.L."/>
            <person name="Dai X."/>
            <person name="Dawson M.W."/>
            <person name="Muller H.G."/>
            <person name="Kugler K."/>
            <person name="Rivarola-Duarte L."/>
            <person name="Spannagl M."/>
            <person name="Mayer K.F.X."/>
            <person name="Lu F.H."/>
            <person name="Bevan M.W."/>
            <person name="Leroy P."/>
            <person name="Li P."/>
            <person name="You F.M."/>
            <person name="Sun Q."/>
            <person name="Liu Z."/>
            <person name="Lyons E."/>
            <person name="Wicker T."/>
            <person name="Salzberg S.L."/>
            <person name="Devos K.M."/>
            <person name="Dvorak J."/>
        </authorList>
    </citation>
    <scope>NUCLEOTIDE SEQUENCE [LARGE SCALE GENOMIC DNA]</scope>
    <source>
        <strain evidence="2">cv. AL8/78</strain>
    </source>
</reference>
<dbReference type="EnsemblPlants" id="AET6Gv20346600.3">
    <property type="protein sequence ID" value="AET6Gv20346600.3"/>
    <property type="gene ID" value="AET6Gv20346600"/>
</dbReference>
<name>A0A453NEQ0_AEGTS</name>
<dbReference type="Proteomes" id="UP000015105">
    <property type="component" value="Chromosome 6D"/>
</dbReference>
<sequence>CTAVMSTGGGQAKRDIHSSTSHPLFLTPSYLPPRSTTQLCSSLGRSDADAMEDAAPPLLLSVPPTPWRTPLHPCSSLKVLHPYSISVLVKTDTAECSCCSVARSGARTPTPWRTP</sequence>
<keyword evidence="3" id="KW-1185">Reference proteome</keyword>
<dbReference type="AlphaFoldDB" id="A0A453NEQ0"/>